<feature type="domain" description="HORMA" evidence="10">
    <location>
        <begin position="22"/>
        <end position="254"/>
    </location>
</feature>
<dbReference type="SMART" id="SM00249">
    <property type="entry name" value="PHD"/>
    <property type="match status" value="1"/>
</dbReference>
<dbReference type="PANTHER" id="PTHR48225">
    <property type="entry name" value="HORMA DOMAIN-CONTAINING PROTEIN 1"/>
    <property type="match status" value="1"/>
</dbReference>
<dbReference type="InterPro" id="IPR019787">
    <property type="entry name" value="Znf_PHD-finger"/>
</dbReference>
<dbReference type="Gene3D" id="3.30.900.10">
    <property type="entry name" value="HORMA domain"/>
    <property type="match status" value="1"/>
</dbReference>
<keyword evidence="3" id="KW-0158">Chromosome</keyword>
<dbReference type="InterPro" id="IPR001965">
    <property type="entry name" value="Znf_PHD"/>
</dbReference>
<evidence type="ECO:0000256" key="5">
    <source>
        <dbReference type="ARBA" id="ARBA00022771"/>
    </source>
</evidence>
<dbReference type="InterPro" id="IPR003511">
    <property type="entry name" value="HORMA_dom"/>
</dbReference>
<feature type="compositionally biased region" description="Low complexity" evidence="9">
    <location>
        <begin position="631"/>
        <end position="640"/>
    </location>
</feature>
<dbReference type="InterPro" id="IPR051294">
    <property type="entry name" value="HORMA_MeioticProgression"/>
</dbReference>
<dbReference type="PROSITE" id="PS50815">
    <property type="entry name" value="HORMA"/>
    <property type="match status" value="1"/>
</dbReference>
<dbReference type="GO" id="GO:0007130">
    <property type="term" value="P:synaptonemal complex assembly"/>
    <property type="evidence" value="ECO:0007669"/>
    <property type="project" value="TreeGrafter"/>
</dbReference>
<accession>A0A9P6Q1M4</accession>
<keyword evidence="7" id="KW-0539">Nucleus</keyword>
<proteinExistence type="predicted"/>
<dbReference type="GO" id="GO:0005634">
    <property type="term" value="C:nucleus"/>
    <property type="evidence" value="ECO:0007669"/>
    <property type="project" value="UniProtKB-SubCell"/>
</dbReference>
<keyword evidence="5" id="KW-0863">Zinc-finger</keyword>
<evidence type="ECO:0000256" key="1">
    <source>
        <dbReference type="ARBA" id="ARBA00004123"/>
    </source>
</evidence>
<evidence type="ECO:0000313" key="12">
    <source>
        <dbReference type="Proteomes" id="UP000807716"/>
    </source>
</evidence>
<dbReference type="GO" id="GO:0051598">
    <property type="term" value="P:meiotic recombination checkpoint signaling"/>
    <property type="evidence" value="ECO:0007669"/>
    <property type="project" value="TreeGrafter"/>
</dbReference>
<dbReference type="SUPFAM" id="SSF57903">
    <property type="entry name" value="FYVE/PHD zinc finger"/>
    <property type="match status" value="1"/>
</dbReference>
<evidence type="ECO:0000256" key="9">
    <source>
        <dbReference type="SAM" id="MobiDB-lite"/>
    </source>
</evidence>
<gene>
    <name evidence="11" type="primary">HOP1</name>
    <name evidence="11" type="ORF">DFQ27_005198</name>
</gene>
<dbReference type="OrthoDB" id="1928087at2759"/>
<keyword evidence="6" id="KW-0862">Zinc</keyword>
<protein>
    <submittedName>
        <fullName evidence="11">DNA binding protein</fullName>
    </submittedName>
</protein>
<dbReference type="Pfam" id="PF02301">
    <property type="entry name" value="HORMA"/>
    <property type="match status" value="1"/>
</dbReference>
<dbReference type="AlphaFoldDB" id="A0A9P6Q1M4"/>
<dbReference type="EMBL" id="JAAAJB010000367">
    <property type="protein sequence ID" value="KAG0257329.1"/>
    <property type="molecule type" value="Genomic_DNA"/>
</dbReference>
<dbReference type="InterPro" id="IPR011011">
    <property type="entry name" value="Znf_FYVE_PHD"/>
</dbReference>
<reference evidence="11" key="1">
    <citation type="journal article" date="2020" name="Fungal Divers.">
        <title>Resolving the Mortierellaceae phylogeny through synthesis of multi-gene phylogenetics and phylogenomics.</title>
        <authorList>
            <person name="Vandepol N."/>
            <person name="Liber J."/>
            <person name="Desiro A."/>
            <person name="Na H."/>
            <person name="Kennedy M."/>
            <person name="Barry K."/>
            <person name="Grigoriev I.V."/>
            <person name="Miller A.N."/>
            <person name="O'Donnell K."/>
            <person name="Stajich J.E."/>
            <person name="Bonito G."/>
        </authorList>
    </citation>
    <scope>NUCLEOTIDE SEQUENCE</scope>
    <source>
        <strain evidence="11">BC1065</strain>
    </source>
</reference>
<evidence type="ECO:0000256" key="7">
    <source>
        <dbReference type="ARBA" id="ARBA00023242"/>
    </source>
</evidence>
<feature type="compositionally biased region" description="Polar residues" evidence="9">
    <location>
        <begin position="641"/>
        <end position="652"/>
    </location>
</feature>
<keyword evidence="12" id="KW-1185">Reference proteome</keyword>
<sequence>MPPKLAQLHPAQTLDSKVISPQQSLAVTKKLLVASFGCISYLRGLFPEENFQDDRACNIQIKTVKRGYSLEGDAFLNWLECGIFDALNKQYLSTIVLGIYLDKENPTELAESYTFNISYSDGKSSVGVEAMDAEHTAPDDLSWLLTGPLASHLGSSHKPTTLSSKASIGEIKKCVEQLTRRLILLTQNLHPLPSERYLTIRLYYKDDVTPRDYEPAYFMFSSDEPNTRLRHTGSAEEIKVGEVDTRYHAIDIHMKHVNPNVLADSSPDDLPREMSIVDGPASTDATDAPNVEPQSLWNHLEELPDDGHSLGGAYTGVFISPVTPTPLARSQEPLASHFSQVQLCDQPVANSYPFNAIYDLETMTPTPATPAGGSCNQCKCICNMWRDGGDMIVCQQCQAMSHMWCYGFTSRRDPRLPKQFVCASCCATYNTLTPVQLKAVAGASAYRYAVAVAWRQGTVSSVTSQFAKFLGVTHRKAKAVEKRLESEGFLTPLPPHNGRQKNPGRRKNDSVQQRKVHKNPETRKSLRLLFEPDLGYMTKAVATLSAIETPATTAVNTPIACPSNWGIAHDQRRPTILPVAPAMSITTEIDPLVEDTPTASQVLDATRRFSSRTSSRLASPSPLPLYLLRRQQQMRQQEQQTVAQHPPSQIQRKASRVQHDQALGSTQKRRKVSKEQESISVCE</sequence>
<dbReference type="Proteomes" id="UP000807716">
    <property type="component" value="Unassembled WGS sequence"/>
</dbReference>
<dbReference type="InterPro" id="IPR036570">
    <property type="entry name" value="HORMA_dom_sf"/>
</dbReference>
<evidence type="ECO:0000313" key="11">
    <source>
        <dbReference type="EMBL" id="KAG0257329.1"/>
    </source>
</evidence>
<dbReference type="Pfam" id="PF00628">
    <property type="entry name" value="PHD"/>
    <property type="match status" value="1"/>
</dbReference>
<evidence type="ECO:0000256" key="3">
    <source>
        <dbReference type="ARBA" id="ARBA00022454"/>
    </source>
</evidence>
<dbReference type="SUPFAM" id="SSF56019">
    <property type="entry name" value="The spindle assembly checkpoint protein mad2"/>
    <property type="match status" value="1"/>
</dbReference>
<dbReference type="GO" id="GO:0005694">
    <property type="term" value="C:chromosome"/>
    <property type="evidence" value="ECO:0007669"/>
    <property type="project" value="UniProtKB-SubCell"/>
</dbReference>
<dbReference type="PANTHER" id="PTHR48225:SF7">
    <property type="entry name" value="MEIOSIS-SPECIFIC PROTEIN HOP1"/>
    <property type="match status" value="1"/>
</dbReference>
<dbReference type="InterPro" id="IPR013083">
    <property type="entry name" value="Znf_RING/FYVE/PHD"/>
</dbReference>
<comment type="caution">
    <text evidence="11">The sequence shown here is derived from an EMBL/GenBank/DDBJ whole genome shotgun (WGS) entry which is preliminary data.</text>
</comment>
<evidence type="ECO:0000256" key="4">
    <source>
        <dbReference type="ARBA" id="ARBA00022723"/>
    </source>
</evidence>
<comment type="subcellular location">
    <subcellularLocation>
        <location evidence="2">Chromosome</location>
    </subcellularLocation>
    <subcellularLocation>
        <location evidence="1">Nucleus</location>
    </subcellularLocation>
</comment>
<feature type="region of interest" description="Disordered" evidence="9">
    <location>
        <begin position="631"/>
        <end position="683"/>
    </location>
</feature>
<feature type="region of interest" description="Disordered" evidence="9">
    <location>
        <begin position="486"/>
        <end position="524"/>
    </location>
</feature>
<dbReference type="GO" id="GO:0008270">
    <property type="term" value="F:zinc ion binding"/>
    <property type="evidence" value="ECO:0007669"/>
    <property type="project" value="UniProtKB-KW"/>
</dbReference>
<organism evidence="11 12">
    <name type="scientific">Actinomortierella ambigua</name>
    <dbReference type="NCBI Taxonomy" id="1343610"/>
    <lineage>
        <taxon>Eukaryota</taxon>
        <taxon>Fungi</taxon>
        <taxon>Fungi incertae sedis</taxon>
        <taxon>Mucoromycota</taxon>
        <taxon>Mortierellomycotina</taxon>
        <taxon>Mortierellomycetes</taxon>
        <taxon>Mortierellales</taxon>
        <taxon>Mortierellaceae</taxon>
        <taxon>Actinomortierella</taxon>
    </lineage>
</organism>
<evidence type="ECO:0000256" key="2">
    <source>
        <dbReference type="ARBA" id="ARBA00004286"/>
    </source>
</evidence>
<keyword evidence="4" id="KW-0479">Metal-binding</keyword>
<keyword evidence="8" id="KW-0469">Meiosis</keyword>
<name>A0A9P6Q1M4_9FUNG</name>
<dbReference type="Gene3D" id="3.30.40.10">
    <property type="entry name" value="Zinc/RING finger domain, C3HC4 (zinc finger)"/>
    <property type="match status" value="1"/>
</dbReference>
<evidence type="ECO:0000259" key="10">
    <source>
        <dbReference type="PROSITE" id="PS50815"/>
    </source>
</evidence>
<evidence type="ECO:0000256" key="6">
    <source>
        <dbReference type="ARBA" id="ARBA00022833"/>
    </source>
</evidence>
<evidence type="ECO:0000256" key="8">
    <source>
        <dbReference type="ARBA" id="ARBA00023254"/>
    </source>
</evidence>